<comment type="caution">
    <text evidence="3">The sequence shown here is derived from an EMBL/GenBank/DDBJ whole genome shotgun (WGS) entry which is preliminary data.</text>
</comment>
<evidence type="ECO:0000313" key="3">
    <source>
        <dbReference type="EMBL" id="KAB7732930.1"/>
    </source>
</evidence>
<evidence type="ECO:0000313" key="4">
    <source>
        <dbReference type="Proteomes" id="UP000488299"/>
    </source>
</evidence>
<name>A0A7J5U701_9BACT</name>
<feature type="signal peptide" evidence="1">
    <location>
        <begin position="1"/>
        <end position="27"/>
    </location>
</feature>
<dbReference type="EMBL" id="WELI01000001">
    <property type="protein sequence ID" value="KAB7732930.1"/>
    <property type="molecule type" value="Genomic_DNA"/>
</dbReference>
<evidence type="ECO:0000256" key="1">
    <source>
        <dbReference type="SAM" id="SignalP"/>
    </source>
</evidence>
<proteinExistence type="predicted"/>
<keyword evidence="4" id="KW-1185">Reference proteome</keyword>
<keyword evidence="1" id="KW-0732">Signal</keyword>
<dbReference type="InterPro" id="IPR026444">
    <property type="entry name" value="Secre_tail"/>
</dbReference>
<reference evidence="3 4" key="1">
    <citation type="submission" date="2019-10" db="EMBL/GenBank/DDBJ databases">
        <title>Rudanella paleaurantiibacter sp. nov., isolated from sludge.</title>
        <authorList>
            <person name="Xu S.Q."/>
        </authorList>
    </citation>
    <scope>NUCLEOTIDE SEQUENCE [LARGE SCALE GENOMIC DNA]</scope>
    <source>
        <strain evidence="3 4">HX-22-17</strain>
    </source>
</reference>
<dbReference type="AlphaFoldDB" id="A0A7J5U701"/>
<accession>A0A7J5U701</accession>
<protein>
    <submittedName>
        <fullName evidence="3">T9SS type A sorting domain-containing protein</fullName>
    </submittedName>
</protein>
<organism evidence="3 4">
    <name type="scientific">Rudanella paleaurantiibacter</name>
    <dbReference type="NCBI Taxonomy" id="2614655"/>
    <lineage>
        <taxon>Bacteria</taxon>
        <taxon>Pseudomonadati</taxon>
        <taxon>Bacteroidota</taxon>
        <taxon>Cytophagia</taxon>
        <taxon>Cytophagales</taxon>
        <taxon>Cytophagaceae</taxon>
        <taxon>Rudanella</taxon>
    </lineage>
</organism>
<dbReference type="RefSeq" id="WP_152122647.1">
    <property type="nucleotide sequence ID" value="NZ_WELI01000001.1"/>
</dbReference>
<gene>
    <name evidence="3" type="ORF">F5984_03000</name>
</gene>
<dbReference type="Proteomes" id="UP000488299">
    <property type="component" value="Unassembled WGS sequence"/>
</dbReference>
<dbReference type="Pfam" id="PF18962">
    <property type="entry name" value="Por_Secre_tail"/>
    <property type="match status" value="1"/>
</dbReference>
<evidence type="ECO:0000259" key="2">
    <source>
        <dbReference type="Pfam" id="PF18962"/>
    </source>
</evidence>
<feature type="chain" id="PRO_5029897362" evidence="1">
    <location>
        <begin position="28"/>
        <end position="252"/>
    </location>
</feature>
<dbReference type="NCBIfam" id="TIGR04183">
    <property type="entry name" value="Por_Secre_tail"/>
    <property type="match status" value="1"/>
</dbReference>
<feature type="domain" description="Secretion system C-terminal sorting" evidence="2">
    <location>
        <begin position="174"/>
        <end position="251"/>
    </location>
</feature>
<sequence>MKTTRSIYQRFWIPAVLIGLAVTPTLAQQSSKNKTAEGEDVTIKIIERNGDQVRETTRTYKLNSNDDRDQIAMKLVDSIKAARPNERNRQMTIIIDQIDGTRVRERPGDVYARRPYVSPNWQYNFRMNVDSLVTNTERFFRRDIEPELNRAFDGWSRTYNVRNKPSTIRGLSAYPNNPDKDQLNVRFTAPAKGDIQIVVTNAKGKEVARRELKDFSGEFVGQIDLGKKGSAGVYFLSVTQNEDGAVQRVVIE</sequence>